<sequence>MERVSFVLHIRPEDRDEYIRRHEAVYPELLQAFGEVGIRTYSIFLHGGVLFAYMEVDNYREAMDALAVHPANGKWQAYMSDLLLLNEAGTTSEDIPEVFHYEYRG</sequence>
<gene>
    <name evidence="1" type="ORF">ACFSC9_20725</name>
</gene>
<accession>A0ABW4RQ59</accession>
<organism evidence="1 2">
    <name type="scientific">Paenibacillus wenxiniae</name>
    <dbReference type="NCBI Taxonomy" id="1636843"/>
    <lineage>
        <taxon>Bacteria</taxon>
        <taxon>Bacillati</taxon>
        <taxon>Bacillota</taxon>
        <taxon>Bacilli</taxon>
        <taxon>Bacillales</taxon>
        <taxon>Paenibacillaceae</taxon>
        <taxon>Paenibacillus</taxon>
    </lineage>
</organism>
<name>A0ABW4RQ59_9BACL</name>
<dbReference type="Gene3D" id="3.30.70.100">
    <property type="match status" value="1"/>
</dbReference>
<dbReference type="EMBL" id="JBHUEH010000032">
    <property type="protein sequence ID" value="MFD1887909.1"/>
    <property type="molecule type" value="Genomic_DNA"/>
</dbReference>
<comment type="caution">
    <text evidence="1">The sequence shown here is derived from an EMBL/GenBank/DDBJ whole genome shotgun (WGS) entry which is preliminary data.</text>
</comment>
<dbReference type="Pfam" id="PF05336">
    <property type="entry name" value="rhaM"/>
    <property type="match status" value="1"/>
</dbReference>
<reference evidence="2" key="1">
    <citation type="journal article" date="2019" name="Int. J. Syst. Evol. Microbiol.">
        <title>The Global Catalogue of Microorganisms (GCM) 10K type strain sequencing project: providing services to taxonomists for standard genome sequencing and annotation.</title>
        <authorList>
            <consortium name="The Broad Institute Genomics Platform"/>
            <consortium name="The Broad Institute Genome Sequencing Center for Infectious Disease"/>
            <person name="Wu L."/>
            <person name="Ma J."/>
        </authorList>
    </citation>
    <scope>NUCLEOTIDE SEQUENCE [LARGE SCALE GENOMIC DNA]</scope>
    <source>
        <strain evidence="2">CCUG 54950</strain>
    </source>
</reference>
<keyword evidence="2" id="KW-1185">Reference proteome</keyword>
<dbReference type="InterPro" id="IPR008000">
    <property type="entry name" value="Rham/fucose_mutarotase"/>
</dbReference>
<evidence type="ECO:0000313" key="1">
    <source>
        <dbReference type="EMBL" id="MFD1887909.1"/>
    </source>
</evidence>
<dbReference type="PANTHER" id="PTHR34389:SF2">
    <property type="entry name" value="L-RHAMNOSE MUTAROTASE"/>
    <property type="match status" value="1"/>
</dbReference>
<proteinExistence type="predicted"/>
<protein>
    <submittedName>
        <fullName evidence="1">L-rhamnose mutarotase</fullName>
    </submittedName>
</protein>
<dbReference type="SUPFAM" id="SSF54909">
    <property type="entry name" value="Dimeric alpha+beta barrel"/>
    <property type="match status" value="1"/>
</dbReference>
<dbReference type="Proteomes" id="UP001597233">
    <property type="component" value="Unassembled WGS sequence"/>
</dbReference>
<dbReference type="InterPro" id="IPR011008">
    <property type="entry name" value="Dimeric_a/b-barrel"/>
</dbReference>
<dbReference type="PANTHER" id="PTHR34389">
    <property type="entry name" value="L-RHAMNOSE MUTAROTASE"/>
    <property type="match status" value="1"/>
</dbReference>
<evidence type="ECO:0000313" key="2">
    <source>
        <dbReference type="Proteomes" id="UP001597233"/>
    </source>
</evidence>
<dbReference type="RefSeq" id="WP_347323807.1">
    <property type="nucleotide sequence ID" value="NZ_JBCGUH010000002.1"/>
</dbReference>